<gene>
    <name evidence="1" type="ORF">ASPZODRAFT_26052</name>
</gene>
<name>A0A1L9SGB2_9EURO</name>
<evidence type="ECO:0000313" key="1">
    <source>
        <dbReference type="EMBL" id="OJJ46168.1"/>
    </source>
</evidence>
<evidence type="ECO:0000313" key="2">
    <source>
        <dbReference type="Proteomes" id="UP000184188"/>
    </source>
</evidence>
<dbReference type="VEuPathDB" id="FungiDB:ASPZODRAFT_26052"/>
<accession>A0A1L9SGB2</accession>
<dbReference type="GeneID" id="34614492"/>
<dbReference type="Proteomes" id="UP000184188">
    <property type="component" value="Unassembled WGS sequence"/>
</dbReference>
<dbReference type="OrthoDB" id="4381838at2759"/>
<dbReference type="RefSeq" id="XP_022580678.1">
    <property type="nucleotide sequence ID" value="XM_022728028.1"/>
</dbReference>
<protein>
    <submittedName>
        <fullName evidence="1">Uncharacterized protein</fullName>
    </submittedName>
</protein>
<keyword evidence="2" id="KW-1185">Reference proteome</keyword>
<reference evidence="2" key="1">
    <citation type="journal article" date="2017" name="Genome Biol.">
        <title>Comparative genomics reveals high biological diversity and specific adaptations in the industrially and medically important fungal genus Aspergillus.</title>
        <authorList>
            <person name="de Vries R.P."/>
            <person name="Riley R."/>
            <person name="Wiebenga A."/>
            <person name="Aguilar-Osorio G."/>
            <person name="Amillis S."/>
            <person name="Uchima C.A."/>
            <person name="Anderluh G."/>
            <person name="Asadollahi M."/>
            <person name="Askin M."/>
            <person name="Barry K."/>
            <person name="Battaglia E."/>
            <person name="Bayram O."/>
            <person name="Benocci T."/>
            <person name="Braus-Stromeyer S.A."/>
            <person name="Caldana C."/>
            <person name="Canovas D."/>
            <person name="Cerqueira G.C."/>
            <person name="Chen F."/>
            <person name="Chen W."/>
            <person name="Choi C."/>
            <person name="Clum A."/>
            <person name="Dos Santos R.A."/>
            <person name="Damasio A.R."/>
            <person name="Diallinas G."/>
            <person name="Emri T."/>
            <person name="Fekete E."/>
            <person name="Flipphi M."/>
            <person name="Freyberg S."/>
            <person name="Gallo A."/>
            <person name="Gournas C."/>
            <person name="Habgood R."/>
            <person name="Hainaut M."/>
            <person name="Harispe M.L."/>
            <person name="Henrissat B."/>
            <person name="Hilden K.S."/>
            <person name="Hope R."/>
            <person name="Hossain A."/>
            <person name="Karabika E."/>
            <person name="Karaffa L."/>
            <person name="Karanyi Z."/>
            <person name="Krasevec N."/>
            <person name="Kuo A."/>
            <person name="Kusch H."/>
            <person name="LaButti K."/>
            <person name="Lagendijk E.L."/>
            <person name="Lapidus A."/>
            <person name="Levasseur A."/>
            <person name="Lindquist E."/>
            <person name="Lipzen A."/>
            <person name="Logrieco A.F."/>
            <person name="MacCabe A."/>
            <person name="Maekelae M.R."/>
            <person name="Malavazi I."/>
            <person name="Melin P."/>
            <person name="Meyer V."/>
            <person name="Mielnichuk N."/>
            <person name="Miskei M."/>
            <person name="Molnar A.P."/>
            <person name="Mule G."/>
            <person name="Ngan C.Y."/>
            <person name="Orejas M."/>
            <person name="Orosz E."/>
            <person name="Ouedraogo J.P."/>
            <person name="Overkamp K.M."/>
            <person name="Park H.-S."/>
            <person name="Perrone G."/>
            <person name="Piumi F."/>
            <person name="Punt P.J."/>
            <person name="Ram A.F."/>
            <person name="Ramon A."/>
            <person name="Rauscher S."/>
            <person name="Record E."/>
            <person name="Riano-Pachon D.M."/>
            <person name="Robert V."/>
            <person name="Roehrig J."/>
            <person name="Ruller R."/>
            <person name="Salamov A."/>
            <person name="Salih N.S."/>
            <person name="Samson R.A."/>
            <person name="Sandor E."/>
            <person name="Sanguinetti M."/>
            <person name="Schuetze T."/>
            <person name="Sepcic K."/>
            <person name="Shelest E."/>
            <person name="Sherlock G."/>
            <person name="Sophianopoulou V."/>
            <person name="Squina F.M."/>
            <person name="Sun H."/>
            <person name="Susca A."/>
            <person name="Todd R.B."/>
            <person name="Tsang A."/>
            <person name="Unkles S.E."/>
            <person name="van de Wiele N."/>
            <person name="van Rossen-Uffink D."/>
            <person name="Oliveira J.V."/>
            <person name="Vesth T.C."/>
            <person name="Visser J."/>
            <person name="Yu J.-H."/>
            <person name="Zhou M."/>
            <person name="Andersen M.R."/>
            <person name="Archer D.B."/>
            <person name="Baker S.E."/>
            <person name="Benoit I."/>
            <person name="Brakhage A.A."/>
            <person name="Braus G.H."/>
            <person name="Fischer R."/>
            <person name="Frisvad J.C."/>
            <person name="Goldman G.H."/>
            <person name="Houbraken J."/>
            <person name="Oakley B."/>
            <person name="Pocsi I."/>
            <person name="Scazzocchio C."/>
            <person name="Seiboth B."/>
            <person name="vanKuyk P.A."/>
            <person name="Wortman J."/>
            <person name="Dyer P.S."/>
            <person name="Grigoriev I.V."/>
        </authorList>
    </citation>
    <scope>NUCLEOTIDE SEQUENCE [LARGE SCALE GENOMIC DNA]</scope>
    <source>
        <strain evidence="2">CBS 506.65</strain>
    </source>
</reference>
<organism evidence="1 2">
    <name type="scientific">Penicilliopsis zonata CBS 506.65</name>
    <dbReference type="NCBI Taxonomy" id="1073090"/>
    <lineage>
        <taxon>Eukaryota</taxon>
        <taxon>Fungi</taxon>
        <taxon>Dikarya</taxon>
        <taxon>Ascomycota</taxon>
        <taxon>Pezizomycotina</taxon>
        <taxon>Eurotiomycetes</taxon>
        <taxon>Eurotiomycetidae</taxon>
        <taxon>Eurotiales</taxon>
        <taxon>Aspergillaceae</taxon>
        <taxon>Penicilliopsis</taxon>
    </lineage>
</organism>
<dbReference type="AlphaFoldDB" id="A0A1L9SGB2"/>
<sequence length="230" mass="26386">MPRKFYSETISLLPVLVDEAEEWQKAWDRHAAQSKRGRLRPLAIHLPALHLSRAFRQPKGWKMYQHFIDFRGLWPGEEFIMSKPSLRQDGIYHYHHPIPDPLYVPAVGKVLLYVTRPRVLSAPSVTAYLSTWSAIPLEIRYLIVQWLRVRDVLNMLLAFGETLSYSYWLRRLPTELLFGEIQDLATTAPDTVDWPYLAVLIFEQRRAGEVCGALVESTTSPSPQAGGAVC</sequence>
<proteinExistence type="predicted"/>
<dbReference type="EMBL" id="KV878343">
    <property type="protein sequence ID" value="OJJ46168.1"/>
    <property type="molecule type" value="Genomic_DNA"/>
</dbReference>